<dbReference type="PANTHER" id="PTHR47878">
    <property type="entry name" value="OXIDOREDUCTASE FAD/NAD(P)-BINDING DOMAIN PROTEIN"/>
    <property type="match status" value="1"/>
</dbReference>
<dbReference type="CDD" id="cd06195">
    <property type="entry name" value="FNR1"/>
    <property type="match status" value="1"/>
</dbReference>
<dbReference type="EC" id="1.18.1.2" evidence="3"/>
<accession>A0A2W5Q6P8</accession>
<dbReference type="Pfam" id="PF00970">
    <property type="entry name" value="FAD_binding_6"/>
    <property type="match status" value="1"/>
</dbReference>
<comment type="cofactor">
    <cofactor evidence="1">
        <name>FAD</name>
        <dbReference type="ChEBI" id="CHEBI:57692"/>
    </cofactor>
</comment>
<gene>
    <name evidence="10" type="ORF">DI556_07455</name>
</gene>
<keyword evidence="6" id="KW-0521">NADP</keyword>
<evidence type="ECO:0000256" key="2">
    <source>
        <dbReference type="ARBA" id="ARBA00008312"/>
    </source>
</evidence>
<dbReference type="InterPro" id="IPR017938">
    <property type="entry name" value="Riboflavin_synthase-like_b-brl"/>
</dbReference>
<dbReference type="Gene3D" id="2.40.30.10">
    <property type="entry name" value="Translation factors"/>
    <property type="match status" value="1"/>
</dbReference>
<dbReference type="InterPro" id="IPR001709">
    <property type="entry name" value="Flavoprot_Pyr_Nucl_cyt_Rdtase"/>
</dbReference>
<dbReference type="PANTHER" id="PTHR47878:SF1">
    <property type="entry name" value="FLAVODOXIN_FERREDOXIN--NADP REDUCTASE"/>
    <property type="match status" value="1"/>
</dbReference>
<dbReference type="EMBL" id="QFPW01000004">
    <property type="protein sequence ID" value="PZQ50383.1"/>
    <property type="molecule type" value="Genomic_DNA"/>
</dbReference>
<dbReference type="Gene3D" id="3.40.50.80">
    <property type="entry name" value="Nucleotide-binding domain of ferredoxin-NADP reductase (FNR) module"/>
    <property type="match status" value="1"/>
</dbReference>
<proteinExistence type="inferred from homology"/>
<comment type="similarity">
    <text evidence="2">Belongs to the ferredoxin--NADP reductase type 1 family.</text>
</comment>
<name>A0A2W5Q6P8_RHOSU</name>
<dbReference type="SUPFAM" id="SSF52343">
    <property type="entry name" value="Ferredoxin reductase-like, C-terminal NADP-linked domain"/>
    <property type="match status" value="1"/>
</dbReference>
<dbReference type="SUPFAM" id="SSF63380">
    <property type="entry name" value="Riboflavin synthase domain-like"/>
    <property type="match status" value="1"/>
</dbReference>
<organism evidence="10 11">
    <name type="scientific">Rhodovulum sulfidophilum</name>
    <name type="common">Rhodobacter sulfidophilus</name>
    <dbReference type="NCBI Taxonomy" id="35806"/>
    <lineage>
        <taxon>Bacteria</taxon>
        <taxon>Pseudomonadati</taxon>
        <taxon>Pseudomonadota</taxon>
        <taxon>Alphaproteobacteria</taxon>
        <taxon>Rhodobacterales</taxon>
        <taxon>Paracoccaceae</taxon>
        <taxon>Rhodovulum</taxon>
    </lineage>
</organism>
<evidence type="ECO:0000256" key="8">
    <source>
        <dbReference type="ARBA" id="ARBA00047776"/>
    </source>
</evidence>
<dbReference type="GO" id="GO:0004324">
    <property type="term" value="F:ferredoxin-NADP+ reductase activity"/>
    <property type="evidence" value="ECO:0007669"/>
    <property type="project" value="UniProtKB-EC"/>
</dbReference>
<evidence type="ECO:0000256" key="7">
    <source>
        <dbReference type="ARBA" id="ARBA00023002"/>
    </source>
</evidence>
<keyword evidence="7" id="KW-0560">Oxidoreductase</keyword>
<dbReference type="PROSITE" id="PS51384">
    <property type="entry name" value="FAD_FR"/>
    <property type="match status" value="1"/>
</dbReference>
<dbReference type="PRINTS" id="PR00371">
    <property type="entry name" value="FPNCR"/>
</dbReference>
<keyword evidence="4" id="KW-0285">Flavoprotein</keyword>
<dbReference type="InterPro" id="IPR008333">
    <property type="entry name" value="Cbr1-like_FAD-bd_dom"/>
</dbReference>
<evidence type="ECO:0000313" key="10">
    <source>
        <dbReference type="EMBL" id="PZQ50383.1"/>
    </source>
</evidence>
<evidence type="ECO:0000256" key="4">
    <source>
        <dbReference type="ARBA" id="ARBA00022630"/>
    </source>
</evidence>
<feature type="domain" description="FAD-binding FR-type" evidence="9">
    <location>
        <begin position="10"/>
        <end position="110"/>
    </location>
</feature>
<evidence type="ECO:0000256" key="6">
    <source>
        <dbReference type="ARBA" id="ARBA00022857"/>
    </source>
</evidence>
<dbReference type="InterPro" id="IPR017927">
    <property type="entry name" value="FAD-bd_FR_type"/>
</dbReference>
<comment type="catalytic activity">
    <reaction evidence="8">
        <text>2 reduced [2Fe-2S]-[ferredoxin] + NADP(+) + H(+) = 2 oxidized [2Fe-2S]-[ferredoxin] + NADPH</text>
        <dbReference type="Rhea" id="RHEA:20125"/>
        <dbReference type="Rhea" id="RHEA-COMP:10000"/>
        <dbReference type="Rhea" id="RHEA-COMP:10001"/>
        <dbReference type="ChEBI" id="CHEBI:15378"/>
        <dbReference type="ChEBI" id="CHEBI:33737"/>
        <dbReference type="ChEBI" id="CHEBI:33738"/>
        <dbReference type="ChEBI" id="CHEBI:57783"/>
        <dbReference type="ChEBI" id="CHEBI:58349"/>
        <dbReference type="EC" id="1.18.1.2"/>
    </reaction>
</comment>
<dbReference type="AlphaFoldDB" id="A0A2W5Q6P8"/>
<evidence type="ECO:0000256" key="5">
    <source>
        <dbReference type="ARBA" id="ARBA00022827"/>
    </source>
</evidence>
<evidence type="ECO:0000256" key="1">
    <source>
        <dbReference type="ARBA" id="ARBA00001974"/>
    </source>
</evidence>
<evidence type="ECO:0000256" key="3">
    <source>
        <dbReference type="ARBA" id="ARBA00013223"/>
    </source>
</evidence>
<dbReference type="Proteomes" id="UP000249185">
    <property type="component" value="Unassembled WGS sequence"/>
</dbReference>
<dbReference type="InterPro" id="IPR051930">
    <property type="entry name" value="FNR_type-1"/>
</dbReference>
<dbReference type="InterPro" id="IPR039261">
    <property type="entry name" value="FNR_nucleotide-bd"/>
</dbReference>
<comment type="caution">
    <text evidence="10">The sequence shown here is derived from an EMBL/GenBank/DDBJ whole genome shotgun (WGS) entry which is preliminary data.</text>
</comment>
<evidence type="ECO:0000313" key="11">
    <source>
        <dbReference type="Proteomes" id="UP000249185"/>
    </source>
</evidence>
<protein>
    <recommendedName>
        <fullName evidence="3">ferredoxin--NADP(+) reductase</fullName>
        <ecNumber evidence="3">1.18.1.2</ecNumber>
    </recommendedName>
</protein>
<dbReference type="GO" id="GO:0042167">
    <property type="term" value="P:heme catabolic process"/>
    <property type="evidence" value="ECO:0007669"/>
    <property type="project" value="TreeGrafter"/>
</dbReference>
<reference evidence="10 11" key="1">
    <citation type="submission" date="2017-08" db="EMBL/GenBank/DDBJ databases">
        <title>Infants hospitalized years apart are colonized by the same room-sourced microbial strains.</title>
        <authorList>
            <person name="Brooks B."/>
            <person name="Olm M.R."/>
            <person name="Firek B.A."/>
            <person name="Baker R."/>
            <person name="Thomas B.C."/>
            <person name="Morowitz M.J."/>
            <person name="Banfield J.F."/>
        </authorList>
    </citation>
    <scope>NUCLEOTIDE SEQUENCE [LARGE SCALE GENOMIC DNA]</scope>
    <source>
        <strain evidence="10">S2_005_002_R2_34</strain>
    </source>
</reference>
<dbReference type="InterPro" id="IPR033892">
    <property type="entry name" value="FNR_bac"/>
</dbReference>
<keyword evidence="5" id="KW-0274">FAD</keyword>
<dbReference type="GO" id="GO:0034599">
    <property type="term" value="P:cellular response to oxidative stress"/>
    <property type="evidence" value="ECO:0007669"/>
    <property type="project" value="TreeGrafter"/>
</dbReference>
<evidence type="ECO:0000259" key="9">
    <source>
        <dbReference type="PROSITE" id="PS51384"/>
    </source>
</evidence>
<sequence length="263" mass="29348">MNEVVDKALRGMALLKVSDIRHWTDRTFSFSAERPAGFRFRSGEFAMIGLMVDGKPLLRAYSIASPAWADHLEFYSIKVDDGPLTSRLQKIQEGDEIVMRPKPVGTLVHDALLPAKRLFLFSTGTGIAPFASVIREPATYELYDEVILTQTCRDKGELDFGHALVKECHEDELLSEVVGDKLRFLATTTREQSEVMGRMTDWIRDGRLAEATGAPFSVETDRVMICGSMAMLQEHKALCEEAGMKEGSNSEPGHFVIEKAFVD</sequence>